<gene>
    <name evidence="1" type="ORF">GHT09_015680</name>
    <name evidence="2" type="ORF">MONAX_5E033195</name>
</gene>
<evidence type="ECO:0000313" key="3">
    <source>
        <dbReference type="Proteomes" id="UP000335636"/>
    </source>
</evidence>
<name>A0A5E4C5W0_MARMO</name>
<dbReference type="EMBL" id="CABDUW010000898">
    <property type="protein sequence ID" value="VTJ76519.1"/>
    <property type="molecule type" value="Genomic_DNA"/>
</dbReference>
<dbReference type="EMBL" id="WJEC01005117">
    <property type="protein sequence ID" value="KAF7473722.1"/>
    <property type="molecule type" value="Genomic_DNA"/>
</dbReference>
<evidence type="ECO:0000313" key="1">
    <source>
        <dbReference type="EMBL" id="KAF7473722.1"/>
    </source>
</evidence>
<dbReference type="Proteomes" id="UP000662637">
    <property type="component" value="Unassembled WGS sequence"/>
</dbReference>
<dbReference type="AlphaFoldDB" id="A0A5E4C5W0"/>
<sequence>MGYSKSDTKYSPEIACSEQHLGCYKLNLEQSPHIPYGENRRLEWDWEELGVSLRRFREKRRMGGNYHSKVLSANLKQISSETPTSNWLQVRIDRPEIPEGGKTNIGKMG</sequence>
<accession>A0A5E4C5W0</accession>
<evidence type="ECO:0000313" key="2">
    <source>
        <dbReference type="EMBL" id="VTJ76519.1"/>
    </source>
</evidence>
<proteinExistence type="predicted"/>
<reference evidence="2 3" key="1">
    <citation type="submission" date="2019-04" db="EMBL/GenBank/DDBJ databases">
        <authorList>
            <person name="Alioto T."/>
            <person name="Alioto T."/>
        </authorList>
    </citation>
    <scope>NUCLEOTIDE SEQUENCE [LARGE SCALE GENOMIC DNA]</scope>
</reference>
<keyword evidence="3" id="KW-1185">Reference proteome</keyword>
<dbReference type="Proteomes" id="UP000335636">
    <property type="component" value="Unassembled WGS sequence"/>
</dbReference>
<reference evidence="1" key="2">
    <citation type="submission" date="2020-08" db="EMBL/GenBank/DDBJ databases">
        <authorList>
            <person name="Shumante A."/>
            <person name="Zimin A.V."/>
            <person name="Puiu D."/>
            <person name="Salzberg S.L."/>
        </authorList>
    </citation>
    <scope>NUCLEOTIDE SEQUENCE</scope>
    <source>
        <strain evidence="1">WC2-LM</strain>
        <tissue evidence="1">Liver</tissue>
    </source>
</reference>
<organism evidence="2 3">
    <name type="scientific">Marmota monax</name>
    <name type="common">Woodchuck</name>
    <dbReference type="NCBI Taxonomy" id="9995"/>
    <lineage>
        <taxon>Eukaryota</taxon>
        <taxon>Metazoa</taxon>
        <taxon>Chordata</taxon>
        <taxon>Craniata</taxon>
        <taxon>Vertebrata</taxon>
        <taxon>Euteleostomi</taxon>
        <taxon>Mammalia</taxon>
        <taxon>Eutheria</taxon>
        <taxon>Euarchontoglires</taxon>
        <taxon>Glires</taxon>
        <taxon>Rodentia</taxon>
        <taxon>Sciuromorpha</taxon>
        <taxon>Sciuridae</taxon>
        <taxon>Xerinae</taxon>
        <taxon>Marmotini</taxon>
        <taxon>Marmota</taxon>
    </lineage>
</organism>
<protein>
    <submittedName>
        <fullName evidence="2">Uncharacterized protein</fullName>
    </submittedName>
</protein>